<dbReference type="Proteomes" id="UP001652740">
    <property type="component" value="Unplaced"/>
</dbReference>
<evidence type="ECO:0000313" key="13">
    <source>
        <dbReference type="Proteomes" id="UP001652740"/>
    </source>
</evidence>
<dbReference type="Pfam" id="PF00561">
    <property type="entry name" value="Abhydrolase_1"/>
    <property type="match status" value="1"/>
</dbReference>
<dbReference type="RefSeq" id="XP_031764536.2">
    <property type="nucleotide sequence ID" value="XM_031908676.2"/>
</dbReference>
<keyword evidence="2" id="KW-0378">Hydrolase</keyword>
<evidence type="ECO:0000259" key="12">
    <source>
        <dbReference type="Pfam" id="PF00561"/>
    </source>
</evidence>
<evidence type="ECO:0000256" key="8">
    <source>
        <dbReference type="ARBA" id="ARBA00048283"/>
    </source>
</evidence>
<comment type="catalytic activity">
    <reaction evidence="8">
        <text>1-octadecanoyl-2-(4Z,7Z,10Z,13Z,16Z,19Z-docosahexaenoyl)-sn-glycerol + H2O = 2-(4Z,7Z,10Z,13Z,16Z,19Z-docosahexaenoyl)-glycerol + octadecanoate + H(+)</text>
        <dbReference type="Rhea" id="RHEA:77107"/>
        <dbReference type="ChEBI" id="CHEBI:15377"/>
        <dbReference type="ChEBI" id="CHEBI:15378"/>
        <dbReference type="ChEBI" id="CHEBI:25629"/>
        <dbReference type="ChEBI" id="CHEBI:77129"/>
        <dbReference type="ChEBI" id="CHEBI:186738"/>
    </reaction>
</comment>
<dbReference type="GeneID" id="116412880"/>
<sequence length="256" mass="28669">MGTFYFRNCYFSSMKYFYNTNHMSKRSAVDLAHIIHGKKPMKDTPIFTLHGLLGAKKNWESMSKKIASKMQRSVIAVDARNHGESPHDPSHSYLDLASDVVQLMNKLSVKHVDIIGHSMGGRTAMVIALTEPSKVSHLIIVDISPVPTTAILNNFFPKLLDFMKTIKFHEFKNLVEARSEVKKELITSGVIEDEAMSNFIIMNIGTKTDKSIGWNCNVVALKENFKHIATFPSEVTGKQYSGPTLFIGGKESSYIP</sequence>
<comment type="similarity">
    <text evidence="1">Belongs to the AB hydrolase superfamily.</text>
</comment>
<evidence type="ECO:0000256" key="3">
    <source>
        <dbReference type="ARBA" id="ARBA00026104"/>
    </source>
</evidence>
<dbReference type="PRINTS" id="PR00111">
    <property type="entry name" value="ABHYDROLASE"/>
</dbReference>
<comment type="catalytic activity">
    <reaction evidence="5">
        <text>a 1,2-diacyl-sn-glycerol + H2O = a 2-acylglycerol + a fatty acid + H(+)</text>
        <dbReference type="Rhea" id="RHEA:33275"/>
        <dbReference type="ChEBI" id="CHEBI:15377"/>
        <dbReference type="ChEBI" id="CHEBI:15378"/>
        <dbReference type="ChEBI" id="CHEBI:17389"/>
        <dbReference type="ChEBI" id="CHEBI:17815"/>
        <dbReference type="ChEBI" id="CHEBI:28868"/>
        <dbReference type="EC" id="3.1.1.116"/>
    </reaction>
</comment>
<accession>A0A6J3BXB2</accession>
<evidence type="ECO:0000256" key="9">
    <source>
        <dbReference type="ARBA" id="ARBA00048504"/>
    </source>
</evidence>
<evidence type="ECO:0000256" key="7">
    <source>
        <dbReference type="ARBA" id="ARBA00044064"/>
    </source>
</evidence>
<evidence type="ECO:0000256" key="5">
    <source>
        <dbReference type="ARBA" id="ARBA00043667"/>
    </source>
</evidence>
<proteinExistence type="inferred from homology"/>
<keyword evidence="13" id="KW-1185">Reference proteome</keyword>
<comment type="catalytic activity">
    <reaction evidence="10">
        <text>1-octadecanoyl-2-(9Z-octadecenoyl)-sn-glycerol + H2O = 2-(9Z-octadecenoyl)-glycerol + octadecanoate + H(+)</text>
        <dbReference type="Rhea" id="RHEA:77103"/>
        <dbReference type="ChEBI" id="CHEBI:15377"/>
        <dbReference type="ChEBI" id="CHEBI:15378"/>
        <dbReference type="ChEBI" id="CHEBI:25629"/>
        <dbReference type="ChEBI" id="CHEBI:73990"/>
        <dbReference type="ChEBI" id="CHEBI:75468"/>
    </reaction>
</comment>
<dbReference type="GO" id="GO:0052689">
    <property type="term" value="F:carboxylic ester hydrolase activity"/>
    <property type="evidence" value="ECO:0007669"/>
    <property type="project" value="TreeGrafter"/>
</dbReference>
<dbReference type="PANTHER" id="PTHR46118">
    <property type="entry name" value="PROTEIN ABHD11"/>
    <property type="match status" value="1"/>
</dbReference>
<dbReference type="KEGG" id="gmw:116412880"/>
<dbReference type="GO" id="GO:0005739">
    <property type="term" value="C:mitochondrion"/>
    <property type="evidence" value="ECO:0007669"/>
    <property type="project" value="TreeGrafter"/>
</dbReference>
<dbReference type="Gene3D" id="3.40.50.1820">
    <property type="entry name" value="alpha/beta hydrolase"/>
    <property type="match status" value="1"/>
</dbReference>
<dbReference type="AlphaFoldDB" id="A0A6J3BXB2"/>
<dbReference type="InParanoid" id="A0A6J3BXB2"/>
<comment type="catalytic activity">
    <reaction evidence="6">
        <text>a 1,3-diacyl-sn-glycerol + H2O = a 1-acyl-sn-glycerol + a fatty acid + H(+)</text>
        <dbReference type="Rhea" id="RHEA:38503"/>
        <dbReference type="ChEBI" id="CHEBI:15377"/>
        <dbReference type="ChEBI" id="CHEBI:15378"/>
        <dbReference type="ChEBI" id="CHEBI:28868"/>
        <dbReference type="ChEBI" id="CHEBI:64683"/>
        <dbReference type="ChEBI" id="CHEBI:77272"/>
    </reaction>
</comment>
<evidence type="ECO:0000256" key="6">
    <source>
        <dbReference type="ARBA" id="ARBA00043742"/>
    </source>
</evidence>
<comment type="catalytic activity">
    <reaction evidence="9">
        <text>1,2-didecanoylglycerol + H2O = decanoylglycerol + decanoate + H(+)</text>
        <dbReference type="Rhea" id="RHEA:48596"/>
        <dbReference type="ChEBI" id="CHEBI:11152"/>
        <dbReference type="ChEBI" id="CHEBI:15377"/>
        <dbReference type="ChEBI" id="CHEBI:15378"/>
        <dbReference type="ChEBI" id="CHEBI:27689"/>
        <dbReference type="ChEBI" id="CHEBI:90605"/>
    </reaction>
</comment>
<evidence type="ECO:0000256" key="10">
    <source>
        <dbReference type="ARBA" id="ARBA00048513"/>
    </source>
</evidence>
<reference evidence="14" key="1">
    <citation type="submission" date="2025-08" db="UniProtKB">
        <authorList>
            <consortium name="RefSeq"/>
        </authorList>
    </citation>
    <scope>IDENTIFICATION</scope>
    <source>
        <tissue evidence="14">Whole larvae</tissue>
    </source>
</reference>
<dbReference type="EC" id="3.1.1.116" evidence="3"/>
<evidence type="ECO:0000256" key="11">
    <source>
        <dbReference type="ARBA" id="ARBA00048919"/>
    </source>
</evidence>
<organism evidence="13 14">
    <name type="scientific">Galleria mellonella</name>
    <name type="common">Greater wax moth</name>
    <dbReference type="NCBI Taxonomy" id="7137"/>
    <lineage>
        <taxon>Eukaryota</taxon>
        <taxon>Metazoa</taxon>
        <taxon>Ecdysozoa</taxon>
        <taxon>Arthropoda</taxon>
        <taxon>Hexapoda</taxon>
        <taxon>Insecta</taxon>
        <taxon>Pterygota</taxon>
        <taxon>Neoptera</taxon>
        <taxon>Endopterygota</taxon>
        <taxon>Lepidoptera</taxon>
        <taxon>Glossata</taxon>
        <taxon>Ditrysia</taxon>
        <taxon>Pyraloidea</taxon>
        <taxon>Pyralidae</taxon>
        <taxon>Galleriinae</taxon>
        <taxon>Galleria</taxon>
    </lineage>
</organism>
<dbReference type="InterPro" id="IPR029058">
    <property type="entry name" value="AB_hydrolase_fold"/>
</dbReference>
<dbReference type="PANTHER" id="PTHR46118:SF4">
    <property type="entry name" value="PROTEIN ABHD11"/>
    <property type="match status" value="1"/>
</dbReference>
<comment type="catalytic activity">
    <reaction evidence="11">
        <text>1-octadecanoyl-2-(5Z,8Z,11Z,14Z-eicosatetraenoyl)-sn-glycerol + H2O = 2-(5Z,8Z,11Z,14Z-eicosatetraenoyl)-glycerol + octadecanoate + H(+)</text>
        <dbReference type="Rhea" id="RHEA:38507"/>
        <dbReference type="ChEBI" id="CHEBI:15377"/>
        <dbReference type="ChEBI" id="CHEBI:15378"/>
        <dbReference type="ChEBI" id="CHEBI:25629"/>
        <dbReference type="ChEBI" id="CHEBI:52392"/>
        <dbReference type="ChEBI" id="CHEBI:75728"/>
    </reaction>
</comment>
<evidence type="ECO:0000256" key="1">
    <source>
        <dbReference type="ARBA" id="ARBA00008645"/>
    </source>
</evidence>
<feature type="domain" description="AB hydrolase-1" evidence="12">
    <location>
        <begin position="45"/>
        <end position="175"/>
    </location>
</feature>
<evidence type="ECO:0000256" key="4">
    <source>
        <dbReference type="ARBA" id="ARBA00042703"/>
    </source>
</evidence>
<dbReference type="SUPFAM" id="SSF53474">
    <property type="entry name" value="alpha/beta-Hydrolases"/>
    <property type="match status" value="1"/>
</dbReference>
<name>A0A6J3BXB2_GALME</name>
<protein>
    <recommendedName>
        <fullName evidence="7">sn-1-specific diacylglycerol lipase ABHD11</fullName>
        <ecNumber evidence="3">3.1.1.116</ecNumber>
    </recommendedName>
    <alternativeName>
        <fullName evidence="4">Alpha/beta hydrolase domain-containing protein 11</fullName>
    </alternativeName>
</protein>
<gene>
    <name evidence="14" type="primary">LOC116412880</name>
</gene>
<dbReference type="InterPro" id="IPR000073">
    <property type="entry name" value="AB_hydrolase_1"/>
</dbReference>
<evidence type="ECO:0000313" key="14">
    <source>
        <dbReference type="RefSeq" id="XP_031764536.2"/>
    </source>
</evidence>
<evidence type="ECO:0000256" key="2">
    <source>
        <dbReference type="ARBA" id="ARBA00022801"/>
    </source>
</evidence>